<evidence type="ECO:0000256" key="1">
    <source>
        <dbReference type="ARBA" id="ARBA00023027"/>
    </source>
</evidence>
<dbReference type="STRING" id="1082479.SAMN05216241_10654"/>
<evidence type="ECO:0000259" key="2">
    <source>
        <dbReference type="Pfam" id="PF01370"/>
    </source>
</evidence>
<dbReference type="PANTHER" id="PTHR43574">
    <property type="entry name" value="EPIMERASE-RELATED"/>
    <property type="match status" value="1"/>
</dbReference>
<name>A0A1G7RYY5_9PROT</name>
<sequence>MTDHTPRIFIFGIGYSAHRLAQRLLAAGWQVAGTARTAEKVEALRAEGIDAQVFDRDRPLADADAALARATHLLSSVPPDKAGDHDAVLDQHGDTIARAADRLDWAGYLSTTGVYGDRDGGWVDETSALRPTSERSERRAHAEGRWRALYADHGVPVHVFRLAGIYGPGRGPIESVRRGTARRIHKPGHVFSRIHADDIVRVLEASIARPNPGAVYNVCDDEPAAPQDVTAYACELLGVNPPPLQDFDTAEMSEMARTFWRDNKRVANARIHDELGVELAYPTYREGLRALVAENAA</sequence>
<dbReference type="Gene3D" id="3.40.50.720">
    <property type="entry name" value="NAD(P)-binding Rossmann-like Domain"/>
    <property type="match status" value="1"/>
</dbReference>
<evidence type="ECO:0000313" key="4">
    <source>
        <dbReference type="Proteomes" id="UP000199415"/>
    </source>
</evidence>
<dbReference type="Pfam" id="PF01370">
    <property type="entry name" value="Epimerase"/>
    <property type="match status" value="1"/>
</dbReference>
<gene>
    <name evidence="3" type="ORF">SAMN05216241_10654</name>
</gene>
<organism evidence="3 4">
    <name type="scientific">Limimonas halophila</name>
    <dbReference type="NCBI Taxonomy" id="1082479"/>
    <lineage>
        <taxon>Bacteria</taxon>
        <taxon>Pseudomonadati</taxon>
        <taxon>Pseudomonadota</taxon>
        <taxon>Alphaproteobacteria</taxon>
        <taxon>Rhodospirillales</taxon>
        <taxon>Rhodovibrionaceae</taxon>
        <taxon>Limimonas</taxon>
    </lineage>
</organism>
<dbReference type="EMBL" id="FNCE01000006">
    <property type="protein sequence ID" value="SDG15951.1"/>
    <property type="molecule type" value="Genomic_DNA"/>
</dbReference>
<keyword evidence="4" id="KW-1185">Reference proteome</keyword>
<dbReference type="CDD" id="cd05266">
    <property type="entry name" value="SDR_a4"/>
    <property type="match status" value="1"/>
</dbReference>
<dbReference type="OrthoDB" id="9808276at2"/>
<reference evidence="3 4" key="1">
    <citation type="submission" date="2016-10" db="EMBL/GenBank/DDBJ databases">
        <authorList>
            <person name="de Groot N.N."/>
        </authorList>
    </citation>
    <scope>NUCLEOTIDE SEQUENCE [LARGE SCALE GENOMIC DNA]</scope>
    <source>
        <strain evidence="3 4">DSM 25584</strain>
    </source>
</reference>
<dbReference type="InterPro" id="IPR036291">
    <property type="entry name" value="NAD(P)-bd_dom_sf"/>
</dbReference>
<feature type="domain" description="NAD-dependent epimerase/dehydratase" evidence="2">
    <location>
        <begin position="9"/>
        <end position="219"/>
    </location>
</feature>
<dbReference type="SUPFAM" id="SSF51735">
    <property type="entry name" value="NAD(P)-binding Rossmann-fold domains"/>
    <property type="match status" value="1"/>
</dbReference>
<keyword evidence="1" id="KW-0520">NAD</keyword>
<dbReference type="AlphaFoldDB" id="A0A1G7RYY5"/>
<dbReference type="InterPro" id="IPR001509">
    <property type="entry name" value="Epimerase_deHydtase"/>
</dbReference>
<evidence type="ECO:0000313" key="3">
    <source>
        <dbReference type="EMBL" id="SDG15951.1"/>
    </source>
</evidence>
<accession>A0A1G7RYY5</accession>
<protein>
    <submittedName>
        <fullName evidence="3">Nucleoside-diphosphate-sugar epimerase</fullName>
    </submittedName>
</protein>
<dbReference type="Proteomes" id="UP000199415">
    <property type="component" value="Unassembled WGS sequence"/>
</dbReference>
<dbReference type="RefSeq" id="WP_090020025.1">
    <property type="nucleotide sequence ID" value="NZ_FNCE01000006.1"/>
</dbReference>
<proteinExistence type="predicted"/>